<dbReference type="GO" id="GO:0015658">
    <property type="term" value="F:branched-chain amino acid transmembrane transporter activity"/>
    <property type="evidence" value="ECO:0007669"/>
    <property type="project" value="InterPro"/>
</dbReference>
<feature type="transmembrane region" description="Helical" evidence="6">
    <location>
        <begin position="86"/>
        <end position="108"/>
    </location>
</feature>
<keyword evidence="8" id="KW-1185">Reference proteome</keyword>
<proteinExistence type="predicted"/>
<feature type="transmembrane region" description="Helical" evidence="6">
    <location>
        <begin position="6"/>
        <end position="25"/>
    </location>
</feature>
<dbReference type="RefSeq" id="WP_167558757.1">
    <property type="nucleotide sequence ID" value="NZ_LT629750.1"/>
</dbReference>
<organism evidence="7 8">
    <name type="scientific">Bradyrhizobium canariense</name>
    <dbReference type="NCBI Taxonomy" id="255045"/>
    <lineage>
        <taxon>Bacteria</taxon>
        <taxon>Pseudomonadati</taxon>
        <taxon>Pseudomonadota</taxon>
        <taxon>Alphaproteobacteria</taxon>
        <taxon>Hyphomicrobiales</taxon>
        <taxon>Nitrobacteraceae</taxon>
        <taxon>Bradyrhizobium</taxon>
    </lineage>
</organism>
<feature type="transmembrane region" description="Helical" evidence="6">
    <location>
        <begin position="32"/>
        <end position="50"/>
    </location>
</feature>
<keyword evidence="2" id="KW-1003">Cell membrane</keyword>
<keyword evidence="4 6" id="KW-1133">Transmembrane helix</keyword>
<accession>A0A1H1VFQ7</accession>
<evidence type="ECO:0000256" key="3">
    <source>
        <dbReference type="ARBA" id="ARBA00022692"/>
    </source>
</evidence>
<evidence type="ECO:0000256" key="2">
    <source>
        <dbReference type="ARBA" id="ARBA00022475"/>
    </source>
</evidence>
<dbReference type="CDD" id="cd06581">
    <property type="entry name" value="TM_PBP1_LivM_like"/>
    <property type="match status" value="1"/>
</dbReference>
<protein>
    <submittedName>
        <fullName evidence="7">Branched-chain amino acid transport system permease protein</fullName>
    </submittedName>
</protein>
<dbReference type="PANTHER" id="PTHR30482">
    <property type="entry name" value="HIGH-AFFINITY BRANCHED-CHAIN AMINO ACID TRANSPORT SYSTEM PERMEASE"/>
    <property type="match status" value="1"/>
</dbReference>
<evidence type="ECO:0000256" key="5">
    <source>
        <dbReference type="ARBA" id="ARBA00023136"/>
    </source>
</evidence>
<feature type="transmembrane region" description="Helical" evidence="6">
    <location>
        <begin position="287"/>
        <end position="311"/>
    </location>
</feature>
<reference evidence="8" key="1">
    <citation type="submission" date="2016-10" db="EMBL/GenBank/DDBJ databases">
        <authorList>
            <person name="Varghese N."/>
            <person name="Submissions S."/>
        </authorList>
    </citation>
    <scope>NUCLEOTIDE SEQUENCE [LARGE SCALE GENOMIC DNA]</scope>
    <source>
        <strain evidence="8">GAS369</strain>
    </source>
</reference>
<gene>
    <name evidence="7" type="ORF">SAMN05444158_3394</name>
</gene>
<name>A0A1H1VFQ7_9BRAD</name>
<evidence type="ECO:0000313" key="7">
    <source>
        <dbReference type="EMBL" id="SDS83638.1"/>
    </source>
</evidence>
<keyword evidence="5 6" id="KW-0472">Membrane</keyword>
<evidence type="ECO:0000313" key="8">
    <source>
        <dbReference type="Proteomes" id="UP000243904"/>
    </source>
</evidence>
<dbReference type="EMBL" id="LT629750">
    <property type="protein sequence ID" value="SDS83638.1"/>
    <property type="molecule type" value="Genomic_DNA"/>
</dbReference>
<dbReference type="GO" id="GO:0005886">
    <property type="term" value="C:plasma membrane"/>
    <property type="evidence" value="ECO:0007669"/>
    <property type="project" value="UniProtKB-SubCell"/>
</dbReference>
<feature type="transmembrane region" description="Helical" evidence="6">
    <location>
        <begin position="56"/>
        <end position="79"/>
    </location>
</feature>
<dbReference type="InterPro" id="IPR043428">
    <property type="entry name" value="LivM-like"/>
</dbReference>
<feature type="transmembrane region" description="Helical" evidence="6">
    <location>
        <begin position="216"/>
        <end position="240"/>
    </location>
</feature>
<dbReference type="Proteomes" id="UP000243904">
    <property type="component" value="Chromosome I"/>
</dbReference>
<sequence length="344" mass="35760">MRKHPLLGHLGTGVGILLLGVLALLPAVSSRYAIFVTAQMLAFLYIALALEMSHSFGRVLSFCTGSFFALGAYCAFYLCQYVTSELILVLLGSALVCSAAGMPTAVLVVRMKGIHSAVVGTLAIGAISLLLANSLTNYTGGEDGLTLRHKVSLFGAPASIGVSIETYYLVLVPAALYLLAYLLLRATPFGIVMRAVGENGIRSSQLGFNVELRRIVVFAVSAAISGFGGAAYCMLIGHVSTALFDPLLSLNAVLWATVGGLGSPFGALIGIIVIYPTVELASGVIRYVDALVGALLIGTALLFPRGVIGLFDRFADVGTNPAESGDAHASFQANDDVVALSPGE</sequence>
<feature type="transmembrane region" description="Helical" evidence="6">
    <location>
        <begin position="114"/>
        <end position="132"/>
    </location>
</feature>
<evidence type="ECO:0000256" key="4">
    <source>
        <dbReference type="ARBA" id="ARBA00022989"/>
    </source>
</evidence>
<dbReference type="InterPro" id="IPR001851">
    <property type="entry name" value="ABC_transp_permease"/>
</dbReference>
<keyword evidence="3 6" id="KW-0812">Transmembrane</keyword>
<dbReference type="PANTHER" id="PTHR30482:SF17">
    <property type="entry name" value="ABC TRANSPORTER ATP-BINDING PROTEIN"/>
    <property type="match status" value="1"/>
</dbReference>
<dbReference type="Pfam" id="PF02653">
    <property type="entry name" value="BPD_transp_2"/>
    <property type="match status" value="1"/>
</dbReference>
<dbReference type="AlphaFoldDB" id="A0A1H1VFQ7"/>
<comment type="subcellular location">
    <subcellularLocation>
        <location evidence="1">Cell membrane</location>
        <topology evidence="1">Multi-pass membrane protein</topology>
    </subcellularLocation>
</comment>
<evidence type="ECO:0000256" key="1">
    <source>
        <dbReference type="ARBA" id="ARBA00004651"/>
    </source>
</evidence>
<evidence type="ECO:0000256" key="6">
    <source>
        <dbReference type="SAM" id="Phobius"/>
    </source>
</evidence>
<feature type="transmembrane region" description="Helical" evidence="6">
    <location>
        <begin position="252"/>
        <end position="275"/>
    </location>
</feature>